<evidence type="ECO:0000256" key="4">
    <source>
        <dbReference type="ARBA" id="ARBA00022741"/>
    </source>
</evidence>
<dbReference type="PANTHER" id="PTHR12213:SF0">
    <property type="entry name" value="CORRINOID ADENOSYLTRANSFERASE MMAB"/>
    <property type="match status" value="1"/>
</dbReference>
<dbReference type="AlphaFoldDB" id="A0A7W9WTL9"/>
<feature type="region of interest" description="Disordered" evidence="7">
    <location>
        <begin position="1"/>
        <end position="24"/>
    </location>
</feature>
<sequence>MGNRLSKIATRTGDDGTTGLGDGSRVRKDDARIAAMGDVDELNSNIGVLLCETLPDDVRAALVAIQHDLFDLGGELCMPGHTVVTDAHLARLDGWLADYNATLPPLKEFILPAGSRAASLAHVCRTVCRRAERAIVALGAIQDDSEDGGEDHSAPLAPTPRRYVNRLSDLLFVLARVLNRAAGGNDVLWRHDRGQFGGK</sequence>
<dbReference type="GO" id="GO:0009236">
    <property type="term" value="P:cobalamin biosynthetic process"/>
    <property type="evidence" value="ECO:0007669"/>
    <property type="project" value="UniProtKB-UniRule"/>
</dbReference>
<keyword evidence="6" id="KW-0169">Cobalamin biosynthesis</keyword>
<accession>A0A7W9WTL9</accession>
<evidence type="ECO:0000256" key="3">
    <source>
        <dbReference type="ARBA" id="ARBA00022679"/>
    </source>
</evidence>
<proteinExistence type="inferred from homology"/>
<comment type="caution">
    <text evidence="9">The sequence shown here is derived from an EMBL/GenBank/DDBJ whole genome shotgun (WGS) entry which is preliminary data.</text>
</comment>
<evidence type="ECO:0000256" key="6">
    <source>
        <dbReference type="RuleBase" id="RU366026"/>
    </source>
</evidence>
<comment type="catalytic activity">
    <reaction evidence="6">
        <text>2 cob(II)alamin + AH2 + 2 ATP = 2 adenosylcob(III)alamin + 2 triphosphate + A + 2 H(+)</text>
        <dbReference type="Rhea" id="RHEA:53304"/>
        <dbReference type="ChEBI" id="CHEBI:13193"/>
        <dbReference type="ChEBI" id="CHEBI:15378"/>
        <dbReference type="ChEBI" id="CHEBI:16304"/>
        <dbReference type="ChEBI" id="CHEBI:17499"/>
        <dbReference type="ChEBI" id="CHEBI:18036"/>
        <dbReference type="ChEBI" id="CHEBI:18408"/>
        <dbReference type="ChEBI" id="CHEBI:30616"/>
    </reaction>
</comment>
<evidence type="ECO:0000313" key="10">
    <source>
        <dbReference type="Proteomes" id="UP000571554"/>
    </source>
</evidence>
<keyword evidence="4 6" id="KW-0547">Nucleotide-binding</keyword>
<dbReference type="InterPro" id="IPR036451">
    <property type="entry name" value="CblAdoTrfase-like_sf"/>
</dbReference>
<keyword evidence="10" id="KW-1185">Reference proteome</keyword>
<evidence type="ECO:0000313" key="9">
    <source>
        <dbReference type="EMBL" id="MBB6102898.1"/>
    </source>
</evidence>
<keyword evidence="5 6" id="KW-0067">ATP-binding</keyword>
<comment type="subunit">
    <text evidence="2">Homotrimer.</text>
</comment>
<dbReference type="NCBIfam" id="TIGR00636">
    <property type="entry name" value="PduO_Nterm"/>
    <property type="match status" value="1"/>
</dbReference>
<dbReference type="GO" id="GO:0008817">
    <property type="term" value="F:corrinoid adenosyltransferase activity"/>
    <property type="evidence" value="ECO:0007669"/>
    <property type="project" value="TreeGrafter"/>
</dbReference>
<evidence type="ECO:0000259" key="8">
    <source>
        <dbReference type="Pfam" id="PF01923"/>
    </source>
</evidence>
<dbReference type="PANTHER" id="PTHR12213">
    <property type="entry name" value="CORRINOID ADENOSYLTRANSFERASE"/>
    <property type="match status" value="1"/>
</dbReference>
<dbReference type="Gene3D" id="1.20.1200.10">
    <property type="entry name" value="Cobalamin adenosyltransferase-like"/>
    <property type="match status" value="1"/>
</dbReference>
<comment type="similarity">
    <text evidence="1 6">Belongs to the Cob(I)alamin adenosyltransferase family.</text>
</comment>
<organism evidence="9 10">
    <name type="scientific">Paraburkholderia bannensis</name>
    <dbReference type="NCBI Taxonomy" id="765414"/>
    <lineage>
        <taxon>Bacteria</taxon>
        <taxon>Pseudomonadati</taxon>
        <taxon>Pseudomonadota</taxon>
        <taxon>Betaproteobacteria</taxon>
        <taxon>Burkholderiales</taxon>
        <taxon>Burkholderiaceae</taxon>
        <taxon>Paraburkholderia</taxon>
    </lineage>
</organism>
<keyword evidence="3 6" id="KW-0808">Transferase</keyword>
<dbReference type="InterPro" id="IPR029499">
    <property type="entry name" value="PduO-typ"/>
</dbReference>
<dbReference type="EMBL" id="JACHBW010000007">
    <property type="protein sequence ID" value="MBB6102898.1"/>
    <property type="molecule type" value="Genomic_DNA"/>
</dbReference>
<feature type="domain" description="Cobalamin adenosyltransferase-like" evidence="8">
    <location>
        <begin position="8"/>
        <end position="177"/>
    </location>
</feature>
<dbReference type="GO" id="GO:0005524">
    <property type="term" value="F:ATP binding"/>
    <property type="evidence" value="ECO:0007669"/>
    <property type="project" value="UniProtKB-UniRule"/>
</dbReference>
<evidence type="ECO:0000256" key="7">
    <source>
        <dbReference type="SAM" id="MobiDB-lite"/>
    </source>
</evidence>
<gene>
    <name evidence="9" type="ORF">F4827_002751</name>
</gene>
<dbReference type="Pfam" id="PF01923">
    <property type="entry name" value="Cob_adeno_trans"/>
    <property type="match status" value="1"/>
</dbReference>
<dbReference type="InterPro" id="IPR016030">
    <property type="entry name" value="CblAdoTrfase-like"/>
</dbReference>
<name>A0A7W9WTL9_9BURK</name>
<reference evidence="9 10" key="1">
    <citation type="submission" date="2020-08" db="EMBL/GenBank/DDBJ databases">
        <title>Above-ground endophytic microbial communities from plants in different locations in the United States.</title>
        <authorList>
            <person name="Frank C."/>
        </authorList>
    </citation>
    <scope>NUCLEOTIDE SEQUENCE [LARGE SCALE GENOMIC DNA]</scope>
    <source>
        <strain evidence="9 10">WP4_2_2</strain>
    </source>
</reference>
<protein>
    <recommendedName>
        <fullName evidence="6">Cobalamin adenosyltransferase</fullName>
        <ecNumber evidence="6">2.5.1.-</ecNumber>
    </recommendedName>
</protein>
<dbReference type="EC" id="2.5.1.-" evidence="6"/>
<evidence type="ECO:0000256" key="1">
    <source>
        <dbReference type="ARBA" id="ARBA00007487"/>
    </source>
</evidence>
<evidence type="ECO:0000256" key="2">
    <source>
        <dbReference type="ARBA" id="ARBA00011233"/>
    </source>
</evidence>
<dbReference type="FunFam" id="1.20.1200.10:FF:000001">
    <property type="entry name" value="Cob(I)yrinic acid a,c-diamide adenosyltransferase"/>
    <property type="match status" value="1"/>
</dbReference>
<dbReference type="RefSeq" id="WP_183724450.1">
    <property type="nucleotide sequence ID" value="NZ_JACHBW010000007.1"/>
</dbReference>
<dbReference type="Proteomes" id="UP000571554">
    <property type="component" value="Unassembled WGS sequence"/>
</dbReference>
<evidence type="ECO:0000256" key="5">
    <source>
        <dbReference type="ARBA" id="ARBA00022840"/>
    </source>
</evidence>
<dbReference type="SUPFAM" id="SSF89028">
    <property type="entry name" value="Cobalamin adenosyltransferase-like"/>
    <property type="match status" value="1"/>
</dbReference>